<dbReference type="Pfam" id="PF20146">
    <property type="entry name" value="NRF"/>
    <property type="match status" value="1"/>
</dbReference>
<comment type="caution">
    <text evidence="4">The sequence shown here is derived from an EMBL/GenBank/DDBJ whole genome shotgun (WGS) entry which is preliminary data.</text>
</comment>
<feature type="signal peptide" evidence="2">
    <location>
        <begin position="1"/>
        <end position="23"/>
    </location>
</feature>
<keyword evidence="1" id="KW-1133">Transmembrane helix</keyword>
<feature type="chain" id="PRO_5042924357" description="Nose resistant-to-fluoxetine protein N-terminal domain-containing protein" evidence="2">
    <location>
        <begin position="24"/>
        <end position="768"/>
    </location>
</feature>
<keyword evidence="5" id="KW-1185">Reference proteome</keyword>
<gene>
    <name evidence="4" type="ORF">SNE40_010080</name>
</gene>
<feature type="transmembrane region" description="Helical" evidence="1">
    <location>
        <begin position="451"/>
        <end position="473"/>
    </location>
</feature>
<evidence type="ECO:0000256" key="1">
    <source>
        <dbReference type="SAM" id="Phobius"/>
    </source>
</evidence>
<feature type="transmembrane region" description="Helical" evidence="1">
    <location>
        <begin position="704"/>
        <end position="724"/>
    </location>
</feature>
<proteinExistence type="predicted"/>
<feature type="transmembrane region" description="Helical" evidence="1">
    <location>
        <begin position="400"/>
        <end position="428"/>
    </location>
</feature>
<protein>
    <recommendedName>
        <fullName evidence="3">Nose resistant-to-fluoxetine protein N-terminal domain-containing protein</fullName>
    </recommendedName>
</protein>
<feature type="domain" description="Nose resistant-to-fluoxetine protein N-terminal" evidence="3">
    <location>
        <begin position="63"/>
        <end position="185"/>
    </location>
</feature>
<dbReference type="AlphaFoldDB" id="A0AAN8JV84"/>
<evidence type="ECO:0000256" key="2">
    <source>
        <dbReference type="SAM" id="SignalP"/>
    </source>
</evidence>
<feature type="transmembrane region" description="Helical" evidence="1">
    <location>
        <begin position="622"/>
        <end position="642"/>
    </location>
</feature>
<dbReference type="PANTHER" id="PTHR11161:SF0">
    <property type="entry name" value="O-ACYLTRANSFERASE LIKE PROTEIN"/>
    <property type="match status" value="1"/>
</dbReference>
<evidence type="ECO:0000313" key="5">
    <source>
        <dbReference type="Proteomes" id="UP001347796"/>
    </source>
</evidence>
<keyword evidence="1" id="KW-0812">Transmembrane</keyword>
<dbReference type="Proteomes" id="UP001347796">
    <property type="component" value="Unassembled WGS sequence"/>
</dbReference>
<feature type="transmembrane region" description="Helical" evidence="1">
    <location>
        <begin position="662"/>
        <end position="683"/>
    </location>
</feature>
<feature type="transmembrane region" description="Helical" evidence="1">
    <location>
        <begin position="198"/>
        <end position="220"/>
    </location>
</feature>
<feature type="transmembrane region" description="Helical" evidence="1">
    <location>
        <begin position="593"/>
        <end position="610"/>
    </location>
</feature>
<feature type="transmembrane region" description="Helical" evidence="1">
    <location>
        <begin position="545"/>
        <end position="564"/>
    </location>
</feature>
<dbReference type="InterPro" id="IPR002656">
    <property type="entry name" value="Acyl_transf_3_dom"/>
</dbReference>
<feature type="transmembrane region" description="Helical" evidence="1">
    <location>
        <begin position="730"/>
        <end position="754"/>
    </location>
</feature>
<dbReference type="SMART" id="SM00703">
    <property type="entry name" value="NRF"/>
    <property type="match status" value="1"/>
</dbReference>
<dbReference type="InterPro" id="IPR052728">
    <property type="entry name" value="O2_lipid_transport_reg"/>
</dbReference>
<keyword evidence="2" id="KW-0732">Signal</keyword>
<feature type="transmembrane region" description="Helical" evidence="1">
    <location>
        <begin position="515"/>
        <end position="538"/>
    </location>
</feature>
<reference evidence="4 5" key="1">
    <citation type="submission" date="2024-01" db="EMBL/GenBank/DDBJ databases">
        <title>The genome of the rayed Mediterranean limpet Patella caerulea (Linnaeus, 1758).</title>
        <authorList>
            <person name="Anh-Thu Weber A."/>
            <person name="Halstead-Nussloch G."/>
        </authorList>
    </citation>
    <scope>NUCLEOTIDE SEQUENCE [LARGE SCALE GENOMIC DNA]</scope>
    <source>
        <strain evidence="4">AATW-2023a</strain>
        <tissue evidence="4">Whole specimen</tissue>
    </source>
</reference>
<dbReference type="Pfam" id="PF01757">
    <property type="entry name" value="Acyl_transf_3"/>
    <property type="match status" value="1"/>
</dbReference>
<sequence>MISTRVIPCFVLGLLVCCGGQTAAPSNVTNAHNMTRILTILEGTINHLPSLVFKLMKDQIPGNSTCSQDSRSVLTGLQNFEMWALEMFDSSGKLQKNILQGTVIFLGNYDKCMEINHVMVGNNGHEIRGSYAKISIKLPNLSSMKALSHLRWDLCVPKSCAKENLTAVLNASELGRLGLAISSVQFVEPLSMEADTGAIVSIVVLSVFGLLCLVGTTFDLGQERYALRLKNKKITNNPDILQNGNKDIVLKDKDAEKIPSDNKTSHLNTTVIANGGNDGCLKIEVESNGKANPDTTVIISADIISSDKGVQETKVVGPSKDTPPQPRAKKNGLCVQMLLTFSIYRNGKRILDCSAPSGTLTCLHGIRVLSMCWVILSHFLELLGGVAENKKEYVSRMQTFGFQFIINGTLSVDTFFVLSGLLVAYLFLRDCSRMGGKVSGKQMGLYYFHRYWRLTPLYAFVLLFYAHLAKYLIDGPMVPGSADEDAQNCKDNWWTNLLYINNLYKSERNAMCMRWSWYLANDMQFYIIGPLALIPLALGHRVVGFVVLAVLLAIQYITTGYTAWDIHFKGIFQRTGSGMSFNADYFNIVYVKPYTRVGVYAIGLALGYLIHKKKGKKLSKLFVFSGSVVAAALGLLATYITYDCYRKNGHAWSEDTFIAQETLYRPAFALALSWMILLCVNGYGGFVNTILSWNAWIPLSRLTYAAYLVHLIIVTSEIGSIRSLPYADMYYIINGYIGVVAVTYAVSFIASVIYEAPCLGLEKIFIKK</sequence>
<evidence type="ECO:0000259" key="3">
    <source>
        <dbReference type="SMART" id="SM00703"/>
    </source>
</evidence>
<name>A0AAN8JV84_PATCE</name>
<evidence type="ECO:0000313" key="4">
    <source>
        <dbReference type="EMBL" id="KAK6182375.1"/>
    </source>
</evidence>
<accession>A0AAN8JV84</accession>
<organism evidence="4 5">
    <name type="scientific">Patella caerulea</name>
    <name type="common">Rayed Mediterranean limpet</name>
    <dbReference type="NCBI Taxonomy" id="87958"/>
    <lineage>
        <taxon>Eukaryota</taxon>
        <taxon>Metazoa</taxon>
        <taxon>Spiralia</taxon>
        <taxon>Lophotrochozoa</taxon>
        <taxon>Mollusca</taxon>
        <taxon>Gastropoda</taxon>
        <taxon>Patellogastropoda</taxon>
        <taxon>Patelloidea</taxon>
        <taxon>Patellidae</taxon>
        <taxon>Patella</taxon>
    </lineage>
</organism>
<keyword evidence="1" id="KW-0472">Membrane</keyword>
<dbReference type="PANTHER" id="PTHR11161">
    <property type="entry name" value="O-ACYLTRANSFERASE"/>
    <property type="match status" value="1"/>
</dbReference>
<dbReference type="GO" id="GO:0016747">
    <property type="term" value="F:acyltransferase activity, transferring groups other than amino-acyl groups"/>
    <property type="evidence" value="ECO:0007669"/>
    <property type="project" value="InterPro"/>
</dbReference>
<dbReference type="InterPro" id="IPR006621">
    <property type="entry name" value="Nose-resist-to-fluoxetine_N"/>
</dbReference>
<dbReference type="EMBL" id="JAZGQO010000007">
    <property type="protein sequence ID" value="KAK6182375.1"/>
    <property type="molecule type" value="Genomic_DNA"/>
</dbReference>